<dbReference type="EMBL" id="BNAQ01000005">
    <property type="protein sequence ID" value="GHH21931.1"/>
    <property type="molecule type" value="Genomic_DNA"/>
</dbReference>
<feature type="region of interest" description="Disordered" evidence="1">
    <location>
        <begin position="22"/>
        <end position="72"/>
    </location>
</feature>
<comment type="caution">
    <text evidence="3">The sequence shown here is derived from an EMBL/GenBank/DDBJ whole genome shotgun (WGS) entry which is preliminary data.</text>
</comment>
<feature type="compositionally biased region" description="Basic and acidic residues" evidence="1">
    <location>
        <begin position="29"/>
        <end position="60"/>
    </location>
</feature>
<accession>A0ABQ3LQJ1</accession>
<evidence type="ECO:0000313" key="3">
    <source>
        <dbReference type="EMBL" id="GHH21931.1"/>
    </source>
</evidence>
<evidence type="ECO:0008006" key="5">
    <source>
        <dbReference type="Google" id="ProtNLM"/>
    </source>
</evidence>
<evidence type="ECO:0000313" key="4">
    <source>
        <dbReference type="Proteomes" id="UP000652430"/>
    </source>
</evidence>
<dbReference type="Proteomes" id="UP000652430">
    <property type="component" value="Unassembled WGS sequence"/>
</dbReference>
<keyword evidence="2" id="KW-0732">Signal</keyword>
<protein>
    <recommendedName>
        <fullName evidence="5">17 kDa surface antigen</fullName>
    </recommendedName>
</protein>
<reference evidence="4" key="1">
    <citation type="journal article" date="2019" name="Int. J. Syst. Evol. Microbiol.">
        <title>The Global Catalogue of Microorganisms (GCM) 10K type strain sequencing project: providing services to taxonomists for standard genome sequencing and annotation.</title>
        <authorList>
            <consortium name="The Broad Institute Genomics Platform"/>
            <consortium name="The Broad Institute Genome Sequencing Center for Infectious Disease"/>
            <person name="Wu L."/>
            <person name="Ma J."/>
        </authorList>
    </citation>
    <scope>NUCLEOTIDE SEQUENCE [LARGE SCALE GENOMIC DNA]</scope>
    <source>
        <strain evidence="4">CGMCC 1.8957</strain>
    </source>
</reference>
<dbReference type="RefSeq" id="WP_189677011.1">
    <property type="nucleotide sequence ID" value="NZ_BNAQ01000005.1"/>
</dbReference>
<proteinExistence type="predicted"/>
<feature type="signal peptide" evidence="2">
    <location>
        <begin position="1"/>
        <end position="20"/>
    </location>
</feature>
<sequence>MRNKLILAALTAATLVPSMAPVAASAQSYDDRRYDRRDDDRRYDRRDDDRRDKRTYRGQDGRYYPCKRSSGTTGAVAGGVGGAVAGNVLGGGLLGTVAGGVGGALLGRTLDKRHDAAQNRKNGC</sequence>
<name>A0ABQ3LQJ1_9SPHN</name>
<feature type="chain" id="PRO_5045629909" description="17 kDa surface antigen" evidence="2">
    <location>
        <begin position="21"/>
        <end position="124"/>
    </location>
</feature>
<evidence type="ECO:0000256" key="2">
    <source>
        <dbReference type="SAM" id="SignalP"/>
    </source>
</evidence>
<gene>
    <name evidence="3" type="ORF">GCM10008023_31320</name>
</gene>
<keyword evidence="4" id="KW-1185">Reference proteome</keyword>
<evidence type="ECO:0000256" key="1">
    <source>
        <dbReference type="SAM" id="MobiDB-lite"/>
    </source>
</evidence>
<organism evidence="3 4">
    <name type="scientific">Sphingomonas glacialis</name>
    <dbReference type="NCBI Taxonomy" id="658225"/>
    <lineage>
        <taxon>Bacteria</taxon>
        <taxon>Pseudomonadati</taxon>
        <taxon>Pseudomonadota</taxon>
        <taxon>Alphaproteobacteria</taxon>
        <taxon>Sphingomonadales</taxon>
        <taxon>Sphingomonadaceae</taxon>
        <taxon>Sphingomonas</taxon>
    </lineage>
</organism>